<protein>
    <submittedName>
        <fullName evidence="2">Uncharacterized protein</fullName>
    </submittedName>
</protein>
<dbReference type="EMBL" id="JAFBCP010000001">
    <property type="protein sequence ID" value="MBM7816203.1"/>
    <property type="molecule type" value="Genomic_DNA"/>
</dbReference>
<dbReference type="RefSeq" id="WP_204515019.1">
    <property type="nucleotide sequence ID" value="NZ_JAFBCP010000001.1"/>
</dbReference>
<feature type="compositionally biased region" description="Low complexity" evidence="1">
    <location>
        <begin position="300"/>
        <end position="324"/>
    </location>
</feature>
<feature type="region of interest" description="Disordered" evidence="1">
    <location>
        <begin position="253"/>
        <end position="366"/>
    </location>
</feature>
<dbReference type="Pfam" id="PF21813">
    <property type="entry name" value="DUF6882"/>
    <property type="match status" value="1"/>
</dbReference>
<evidence type="ECO:0000256" key="1">
    <source>
        <dbReference type="SAM" id="MobiDB-lite"/>
    </source>
</evidence>
<keyword evidence="3" id="KW-1185">Reference proteome</keyword>
<proteinExistence type="predicted"/>
<comment type="caution">
    <text evidence="2">The sequence shown here is derived from an EMBL/GenBank/DDBJ whole genome shotgun (WGS) entry which is preliminary data.</text>
</comment>
<gene>
    <name evidence="2" type="ORF">JOE56_000897</name>
</gene>
<evidence type="ECO:0000313" key="2">
    <source>
        <dbReference type="EMBL" id="MBM7816203.1"/>
    </source>
</evidence>
<name>A0ABS2SLN0_9MICO</name>
<dbReference type="Proteomes" id="UP000809290">
    <property type="component" value="Unassembled WGS sequence"/>
</dbReference>
<organism evidence="2 3">
    <name type="scientific">Brevibacterium paucivorans</name>
    <dbReference type="NCBI Taxonomy" id="170994"/>
    <lineage>
        <taxon>Bacteria</taxon>
        <taxon>Bacillati</taxon>
        <taxon>Actinomycetota</taxon>
        <taxon>Actinomycetes</taxon>
        <taxon>Micrococcales</taxon>
        <taxon>Brevibacteriaceae</taxon>
        <taxon>Brevibacterium</taxon>
    </lineage>
</organism>
<feature type="compositionally biased region" description="Basic residues" evidence="1">
    <location>
        <begin position="352"/>
        <end position="366"/>
    </location>
</feature>
<feature type="compositionally biased region" description="Basic and acidic residues" evidence="1">
    <location>
        <begin position="325"/>
        <end position="341"/>
    </location>
</feature>
<dbReference type="InterPro" id="IPR049249">
    <property type="entry name" value="DUF6882"/>
</dbReference>
<evidence type="ECO:0000313" key="3">
    <source>
        <dbReference type="Proteomes" id="UP000809290"/>
    </source>
</evidence>
<sequence length="366" mass="39706">MKESPALTDLVVSGVFISTEAQWVFERTTANSEYDWNVDFSDSPLIELSGENGFTGRPHMIGSTDSNYGTFRWGWSPDNDWKEPAVALSRTVREYGAEHQIPELTDPEFDTDDDQALRMVIASKVITGHLFHVPLTVGPATAWLIVDAPQLQLGEPEIRPVVKALAAGLSVTDIPNHRTAIQEYGRLRGFHVVEHGDGLRMLLKDGSADLTFDSLNRLTNCQVAQPLSDEAAEQLSAAGVAEPQLVRVEVEDAPPVEQSQAPTAEVAPQPEPSVTSGAEDSADQVLPQTAAVEDETVGDVPVQEPAAEVVEEPAASVPAEPEPVTQREAEPKEEPAIKEEPAPEPAPEAEKPKKKKKGFFGRLFGR</sequence>
<accession>A0ABS2SLN0</accession>
<reference evidence="2 3" key="1">
    <citation type="submission" date="2021-01" db="EMBL/GenBank/DDBJ databases">
        <title>Sequencing the genomes of 1000 actinobacteria strains.</title>
        <authorList>
            <person name="Klenk H.-P."/>
        </authorList>
    </citation>
    <scope>NUCLEOTIDE SEQUENCE [LARGE SCALE GENOMIC DNA]</scope>
    <source>
        <strain evidence="2 3">DSM 13657</strain>
    </source>
</reference>